<dbReference type="InterPro" id="IPR036390">
    <property type="entry name" value="WH_DNA-bd_sf"/>
</dbReference>
<dbReference type="PANTHER" id="PTHR43132:SF2">
    <property type="entry name" value="ARSENICAL RESISTANCE OPERON REPRESSOR ARSR-RELATED"/>
    <property type="match status" value="1"/>
</dbReference>
<dbReference type="PRINTS" id="PR00778">
    <property type="entry name" value="HTHARSR"/>
</dbReference>
<dbReference type="GO" id="GO:0003700">
    <property type="term" value="F:DNA-binding transcription factor activity"/>
    <property type="evidence" value="ECO:0007669"/>
    <property type="project" value="InterPro"/>
</dbReference>
<sequence>MDNNAEKAAAFLAGLASPHRLRILCQLADGEKSVTQIIKGTGLAQTSMSQHLNKLKEEGIVSFRREHRTLYYFITDSMALEIMGIMYEHYCKKKGHKS</sequence>
<dbReference type="Pfam" id="PF01022">
    <property type="entry name" value="HTH_5"/>
    <property type="match status" value="1"/>
</dbReference>
<dbReference type="PROSITE" id="PS50987">
    <property type="entry name" value="HTH_ARSR_2"/>
    <property type="match status" value="1"/>
</dbReference>
<evidence type="ECO:0000313" key="6">
    <source>
        <dbReference type="Proteomes" id="UP000249417"/>
    </source>
</evidence>
<proteinExistence type="predicted"/>
<dbReference type="Gene3D" id="1.10.10.10">
    <property type="entry name" value="Winged helix-like DNA-binding domain superfamily/Winged helix DNA-binding domain"/>
    <property type="match status" value="1"/>
</dbReference>
<protein>
    <submittedName>
        <fullName evidence="5">Transcriptional regulator</fullName>
    </submittedName>
</protein>
<dbReference type="Proteomes" id="UP000249417">
    <property type="component" value="Unassembled WGS sequence"/>
</dbReference>
<dbReference type="InterPro" id="IPR036388">
    <property type="entry name" value="WH-like_DNA-bd_sf"/>
</dbReference>
<evidence type="ECO:0000256" key="1">
    <source>
        <dbReference type="ARBA" id="ARBA00023015"/>
    </source>
</evidence>
<dbReference type="AlphaFoldDB" id="A0A2W5MZP5"/>
<comment type="caution">
    <text evidence="5">The sequence shown here is derived from an EMBL/GenBank/DDBJ whole genome shotgun (WGS) entry which is preliminary data.</text>
</comment>
<dbReference type="InterPro" id="IPR011991">
    <property type="entry name" value="ArsR-like_HTH"/>
</dbReference>
<name>A0A2W5MZP5_9BACT</name>
<keyword evidence="2" id="KW-0238">DNA-binding</keyword>
<dbReference type="InterPro" id="IPR051011">
    <property type="entry name" value="Metal_resp_trans_reg"/>
</dbReference>
<evidence type="ECO:0000256" key="2">
    <source>
        <dbReference type="ARBA" id="ARBA00023125"/>
    </source>
</evidence>
<dbReference type="PANTHER" id="PTHR43132">
    <property type="entry name" value="ARSENICAL RESISTANCE OPERON REPRESSOR ARSR-RELATED"/>
    <property type="match status" value="1"/>
</dbReference>
<accession>A0A2W5MZP5</accession>
<feature type="domain" description="HTH arsR-type" evidence="4">
    <location>
        <begin position="1"/>
        <end position="94"/>
    </location>
</feature>
<dbReference type="InterPro" id="IPR001845">
    <property type="entry name" value="HTH_ArsR_DNA-bd_dom"/>
</dbReference>
<keyword evidence="3" id="KW-0804">Transcription</keyword>
<evidence type="ECO:0000313" key="5">
    <source>
        <dbReference type="EMBL" id="PZQ45838.1"/>
    </source>
</evidence>
<dbReference type="NCBIfam" id="NF033788">
    <property type="entry name" value="HTH_metalloreg"/>
    <property type="match status" value="1"/>
</dbReference>
<organism evidence="5 6">
    <name type="scientific">Micavibrio aeruginosavorus</name>
    <dbReference type="NCBI Taxonomy" id="349221"/>
    <lineage>
        <taxon>Bacteria</taxon>
        <taxon>Pseudomonadati</taxon>
        <taxon>Bdellovibrionota</taxon>
        <taxon>Bdellovibrionia</taxon>
        <taxon>Bdellovibrionales</taxon>
        <taxon>Pseudobdellovibrionaceae</taxon>
        <taxon>Micavibrio</taxon>
    </lineage>
</organism>
<dbReference type="CDD" id="cd00090">
    <property type="entry name" value="HTH_ARSR"/>
    <property type="match status" value="1"/>
</dbReference>
<keyword evidence="1" id="KW-0805">Transcription regulation</keyword>
<dbReference type="EMBL" id="QFQB01000038">
    <property type="protein sequence ID" value="PZQ45838.1"/>
    <property type="molecule type" value="Genomic_DNA"/>
</dbReference>
<dbReference type="SUPFAM" id="SSF46785">
    <property type="entry name" value="Winged helix' DNA-binding domain"/>
    <property type="match status" value="1"/>
</dbReference>
<reference evidence="5 6" key="1">
    <citation type="submission" date="2017-08" db="EMBL/GenBank/DDBJ databases">
        <title>Infants hospitalized years apart are colonized by the same room-sourced microbial strains.</title>
        <authorList>
            <person name="Brooks B."/>
            <person name="Olm M.R."/>
            <person name="Firek B.A."/>
            <person name="Baker R."/>
            <person name="Thomas B.C."/>
            <person name="Morowitz M.J."/>
            <person name="Banfield J.F."/>
        </authorList>
    </citation>
    <scope>NUCLEOTIDE SEQUENCE [LARGE SCALE GENOMIC DNA]</scope>
    <source>
        <strain evidence="5">S2_005_002_R2_29</strain>
    </source>
</reference>
<evidence type="ECO:0000256" key="3">
    <source>
        <dbReference type="ARBA" id="ARBA00023163"/>
    </source>
</evidence>
<evidence type="ECO:0000259" key="4">
    <source>
        <dbReference type="PROSITE" id="PS50987"/>
    </source>
</evidence>
<gene>
    <name evidence="5" type="ORF">DI551_06350</name>
</gene>
<dbReference type="SMART" id="SM00418">
    <property type="entry name" value="HTH_ARSR"/>
    <property type="match status" value="1"/>
</dbReference>
<dbReference type="GO" id="GO:0003677">
    <property type="term" value="F:DNA binding"/>
    <property type="evidence" value="ECO:0007669"/>
    <property type="project" value="UniProtKB-KW"/>
</dbReference>